<comment type="caution">
    <text evidence="11">The sequence shown here is derived from an EMBL/GenBank/DDBJ whole genome shotgun (WGS) entry which is preliminary data.</text>
</comment>
<dbReference type="Proteomes" id="UP000735302">
    <property type="component" value="Unassembled WGS sequence"/>
</dbReference>
<proteinExistence type="inferred from homology"/>
<evidence type="ECO:0000313" key="11">
    <source>
        <dbReference type="EMBL" id="GFO43793.1"/>
    </source>
</evidence>
<keyword evidence="7" id="KW-0325">Glycoprotein</keyword>
<dbReference type="GO" id="GO:0015179">
    <property type="term" value="F:L-amino acid transmembrane transporter activity"/>
    <property type="evidence" value="ECO:0007669"/>
    <property type="project" value="TreeGrafter"/>
</dbReference>
<organism evidence="11 12">
    <name type="scientific">Plakobranchus ocellatus</name>
    <dbReference type="NCBI Taxonomy" id="259542"/>
    <lineage>
        <taxon>Eukaryota</taxon>
        <taxon>Metazoa</taxon>
        <taxon>Spiralia</taxon>
        <taxon>Lophotrochozoa</taxon>
        <taxon>Mollusca</taxon>
        <taxon>Gastropoda</taxon>
        <taxon>Heterobranchia</taxon>
        <taxon>Euthyneura</taxon>
        <taxon>Panpulmonata</taxon>
        <taxon>Sacoglossa</taxon>
        <taxon>Placobranchoidea</taxon>
        <taxon>Plakobranchidae</taxon>
        <taxon>Plakobranchus</taxon>
    </lineage>
</organism>
<dbReference type="GO" id="GO:0046872">
    <property type="term" value="F:metal ion binding"/>
    <property type="evidence" value="ECO:0007669"/>
    <property type="project" value="UniProtKB-KW"/>
</dbReference>
<feature type="transmembrane region" description="Helical" evidence="10">
    <location>
        <begin position="109"/>
        <end position="128"/>
    </location>
</feature>
<evidence type="ECO:0000256" key="1">
    <source>
        <dbReference type="ARBA" id="ARBA00004141"/>
    </source>
</evidence>
<protein>
    <submittedName>
        <fullName evidence="11">Transporter</fullName>
    </submittedName>
</protein>
<dbReference type="GO" id="GO:0089718">
    <property type="term" value="P:amino acid import across plasma membrane"/>
    <property type="evidence" value="ECO:0007669"/>
    <property type="project" value="TreeGrafter"/>
</dbReference>
<dbReference type="AlphaFoldDB" id="A0AAV4DIB8"/>
<feature type="transmembrane region" description="Helical" evidence="10">
    <location>
        <begin position="350"/>
        <end position="379"/>
    </location>
</feature>
<feature type="disulfide bond" evidence="9">
    <location>
        <begin position="199"/>
        <end position="209"/>
    </location>
</feature>
<feature type="transmembrane region" description="Helical" evidence="10">
    <location>
        <begin position="491"/>
        <end position="508"/>
    </location>
</feature>
<dbReference type="PRINTS" id="PR00176">
    <property type="entry name" value="NANEUSMPORT"/>
</dbReference>
<comment type="subcellular location">
    <subcellularLocation>
        <location evidence="1">Membrane</location>
        <topology evidence="1">Multi-pass membrane protein</topology>
    </subcellularLocation>
</comment>
<evidence type="ECO:0000256" key="4">
    <source>
        <dbReference type="ARBA" id="ARBA00022692"/>
    </source>
</evidence>
<evidence type="ECO:0000256" key="8">
    <source>
        <dbReference type="PIRSR" id="PIRSR600175-1"/>
    </source>
</evidence>
<feature type="binding site" evidence="8">
    <location>
        <position position="462"/>
    </location>
    <ligand>
        <name>Na(+)</name>
        <dbReference type="ChEBI" id="CHEBI:29101"/>
        <label>1</label>
    </ligand>
</feature>
<dbReference type="EMBL" id="BLXT01007908">
    <property type="protein sequence ID" value="GFO43793.1"/>
    <property type="molecule type" value="Genomic_DNA"/>
</dbReference>
<keyword evidence="12" id="KW-1185">Reference proteome</keyword>
<gene>
    <name evidence="11" type="ORF">PoB_007029800</name>
</gene>
<keyword evidence="8" id="KW-0915">Sodium</keyword>
<feature type="transmembrane region" description="Helical" evidence="10">
    <location>
        <begin position="309"/>
        <end position="330"/>
    </location>
</feature>
<dbReference type="GO" id="GO:0005886">
    <property type="term" value="C:plasma membrane"/>
    <property type="evidence" value="ECO:0007669"/>
    <property type="project" value="TreeGrafter"/>
</dbReference>
<accession>A0AAV4DIB8</accession>
<keyword evidence="3" id="KW-0813">Transport</keyword>
<dbReference type="PANTHER" id="PTHR11616">
    <property type="entry name" value="SODIUM/CHLORIDE DEPENDENT TRANSPORTER"/>
    <property type="match status" value="1"/>
</dbReference>
<evidence type="ECO:0000256" key="3">
    <source>
        <dbReference type="ARBA" id="ARBA00022448"/>
    </source>
</evidence>
<dbReference type="InterPro" id="IPR000175">
    <property type="entry name" value="Na/ntran_symport"/>
</dbReference>
<feature type="binding site" evidence="8">
    <location>
        <position position="465"/>
    </location>
    <ligand>
        <name>Na(+)</name>
        <dbReference type="ChEBI" id="CHEBI:29101"/>
        <label>1</label>
    </ligand>
</feature>
<feature type="binding site" evidence="8">
    <location>
        <position position="365"/>
    </location>
    <ligand>
        <name>Na(+)</name>
        <dbReference type="ChEBI" id="CHEBI:29101"/>
        <label>1</label>
    </ligand>
</feature>
<dbReference type="GO" id="GO:0005283">
    <property type="term" value="F:amino acid:sodium symporter activity"/>
    <property type="evidence" value="ECO:0007669"/>
    <property type="project" value="TreeGrafter"/>
</dbReference>
<feature type="binding site" evidence="8">
    <location>
        <position position="94"/>
    </location>
    <ligand>
        <name>Na(+)</name>
        <dbReference type="ChEBI" id="CHEBI:29101"/>
        <label>1</label>
    </ligand>
</feature>
<name>A0AAV4DIB8_9GAST</name>
<keyword evidence="9" id="KW-1015">Disulfide bond</keyword>
<evidence type="ECO:0000313" key="12">
    <source>
        <dbReference type="Proteomes" id="UP000735302"/>
    </source>
</evidence>
<feature type="transmembrane region" description="Helical" evidence="10">
    <location>
        <begin position="528"/>
        <end position="546"/>
    </location>
</feature>
<evidence type="ECO:0000256" key="6">
    <source>
        <dbReference type="ARBA" id="ARBA00023136"/>
    </source>
</evidence>
<dbReference type="Pfam" id="PF00209">
    <property type="entry name" value="SNF"/>
    <property type="match status" value="1"/>
</dbReference>
<feature type="binding site" evidence="8">
    <location>
        <position position="466"/>
    </location>
    <ligand>
        <name>Na(+)</name>
        <dbReference type="ChEBI" id="CHEBI:29101"/>
        <label>1</label>
    </ligand>
</feature>
<evidence type="ECO:0000256" key="2">
    <source>
        <dbReference type="ARBA" id="ARBA00006459"/>
    </source>
</evidence>
<dbReference type="PANTHER" id="PTHR11616:SF321">
    <property type="entry name" value="SODIUM-DEPENDENT NUTRIENT AMINO ACID TRANSPORTER 1-RELATED"/>
    <property type="match status" value="1"/>
</dbReference>
<keyword evidence="5 10" id="KW-1133">Transmembrane helix</keyword>
<feature type="binding site" evidence="8">
    <location>
        <position position="97"/>
    </location>
    <ligand>
        <name>Na(+)</name>
        <dbReference type="ChEBI" id="CHEBI:29101"/>
        <label>1</label>
    </ligand>
</feature>
<feature type="transmembrane region" description="Helical" evidence="10">
    <location>
        <begin position="159"/>
        <end position="187"/>
    </location>
</feature>
<evidence type="ECO:0000256" key="5">
    <source>
        <dbReference type="ARBA" id="ARBA00022989"/>
    </source>
</evidence>
<reference evidence="11 12" key="1">
    <citation type="journal article" date="2021" name="Elife">
        <title>Chloroplast acquisition without the gene transfer in kleptoplastic sea slugs, Plakobranchus ocellatus.</title>
        <authorList>
            <person name="Maeda T."/>
            <person name="Takahashi S."/>
            <person name="Yoshida T."/>
            <person name="Shimamura S."/>
            <person name="Takaki Y."/>
            <person name="Nagai Y."/>
            <person name="Toyoda A."/>
            <person name="Suzuki Y."/>
            <person name="Arimoto A."/>
            <person name="Ishii H."/>
            <person name="Satoh N."/>
            <person name="Nishiyama T."/>
            <person name="Hasebe M."/>
            <person name="Maruyama T."/>
            <person name="Minagawa J."/>
            <person name="Obokata J."/>
            <person name="Shigenobu S."/>
        </authorList>
    </citation>
    <scope>NUCLEOTIDE SEQUENCE [LARGE SCALE GENOMIC DNA]</scope>
</reference>
<keyword evidence="8" id="KW-0479">Metal-binding</keyword>
<evidence type="ECO:0000256" key="10">
    <source>
        <dbReference type="SAM" id="Phobius"/>
    </source>
</evidence>
<feature type="transmembrane region" description="Helical" evidence="10">
    <location>
        <begin position="567"/>
        <end position="587"/>
    </location>
</feature>
<keyword evidence="4 10" id="KW-0812">Transmembrane</keyword>
<feature type="transmembrane region" description="Helical" evidence="10">
    <location>
        <begin position="607"/>
        <end position="628"/>
    </location>
</feature>
<dbReference type="InterPro" id="IPR037272">
    <property type="entry name" value="SNS_sf"/>
</dbReference>
<dbReference type="PROSITE" id="PS50267">
    <property type="entry name" value="NA_NEUROTRAN_SYMP_3"/>
    <property type="match status" value="1"/>
</dbReference>
<dbReference type="SUPFAM" id="SSF161070">
    <property type="entry name" value="SNF-like"/>
    <property type="match status" value="1"/>
</dbReference>
<comment type="similarity">
    <text evidence="2">Belongs to the sodium:neurotransmitter symporter (SNF) (TC 2.A.22) family.</text>
</comment>
<feature type="transmembrane region" description="Helical" evidence="10">
    <location>
        <begin position="391"/>
        <end position="416"/>
    </location>
</feature>
<evidence type="ECO:0000256" key="9">
    <source>
        <dbReference type="PIRSR" id="PIRSR600175-2"/>
    </source>
</evidence>
<feature type="binding site" evidence="8">
    <location>
        <position position="101"/>
    </location>
    <ligand>
        <name>Na(+)</name>
        <dbReference type="ChEBI" id="CHEBI:29101"/>
        <label>1</label>
    </ligand>
</feature>
<sequence>MEENKIGTAVSQPQFQNALDSVPAFSSTEIDLQIRKDSSAAKNVTIEEASGDNTPAQRNAAEVQSIRSKRSTIELLLRRGEWSNKIEFILSCVGFSVGLGNVWRFPYLAYKFGGAAFVFAYLILQFLIGKPMYLMELTVGQYSGKGPTRIWDMNPAFKGVGLSVCIVALITGLYYNVILAYTIYFFFASMQTTLPWTVCLEEWIREYNCVVKRSPECTTDVAAIEQLGECTCSNNASIDEAFTFNCTEKMENVTTAAELYFYKIVIQRSSDLDPENIGTPIPELTLCLLFCWTVIMVCLLKGIKTSSKVVYFTATFPYLILLTLLIRVSLLDGAVDGAKVFLLPEWSKLLNLNVWVAAAGQVFFSLGVTFGGIITFGSYNKFENQVYRDAIFIATLDIISSFIGGLVVFTTFGVVAKNIGARVTDVAKGGYGLAFVVYPEALSYMPPSNLWSVLFFFMLFTLGLDSEFAFMETVLTGLQDEFPKLRPYKSCTCIGLCMTCFVVSLPFVCPGGDYVVTIMDFYGADFSVIILAWLEVVGVMWVYGVFNYLKDIEYMLGKKIPASRYWVFCWAGASPGILGFLFIYRMIRFEPPKYPTGEYFSQLAQSIGWLVCAIALFPVPLWFVYMLICSYKSASINTWKDYKAFLFSPNAKWVPNDGRYSLAELRERSSFQS</sequence>
<feature type="transmembrane region" description="Helical" evidence="10">
    <location>
        <begin position="450"/>
        <end position="470"/>
    </location>
</feature>
<keyword evidence="6 10" id="KW-0472">Membrane</keyword>
<evidence type="ECO:0000256" key="7">
    <source>
        <dbReference type="ARBA" id="ARBA00023180"/>
    </source>
</evidence>